<reference evidence="2" key="1">
    <citation type="journal article" date="2019" name="Int. J. Syst. Evol. Microbiol.">
        <title>The Global Catalogue of Microorganisms (GCM) 10K type strain sequencing project: providing services to taxonomists for standard genome sequencing and annotation.</title>
        <authorList>
            <consortium name="The Broad Institute Genomics Platform"/>
            <consortium name="The Broad Institute Genome Sequencing Center for Infectious Disease"/>
            <person name="Wu L."/>
            <person name="Ma J."/>
        </authorList>
    </citation>
    <scope>NUCLEOTIDE SEQUENCE [LARGE SCALE GENOMIC DNA]</scope>
    <source>
        <strain evidence="2">JCM 12125</strain>
    </source>
</reference>
<gene>
    <name evidence="1" type="ORF">ACFPIE_08765</name>
</gene>
<evidence type="ECO:0000313" key="1">
    <source>
        <dbReference type="EMBL" id="MFC5344003.1"/>
    </source>
</evidence>
<dbReference type="Proteomes" id="UP001596152">
    <property type="component" value="Unassembled WGS sequence"/>
</dbReference>
<proteinExistence type="predicted"/>
<comment type="caution">
    <text evidence="1">The sequence shown here is derived from an EMBL/GenBank/DDBJ whole genome shotgun (WGS) entry which is preliminary data.</text>
</comment>
<dbReference type="RefSeq" id="WP_374037450.1">
    <property type="nucleotide sequence ID" value="NZ_CP169082.1"/>
</dbReference>
<name>A0ABW0FUP0_9CAUL</name>
<keyword evidence="2" id="KW-1185">Reference proteome</keyword>
<organism evidence="1 2">
    <name type="scientific">Brevundimonas staleyi</name>
    <dbReference type="NCBI Taxonomy" id="74326"/>
    <lineage>
        <taxon>Bacteria</taxon>
        <taxon>Pseudomonadati</taxon>
        <taxon>Pseudomonadota</taxon>
        <taxon>Alphaproteobacteria</taxon>
        <taxon>Caulobacterales</taxon>
        <taxon>Caulobacteraceae</taxon>
        <taxon>Brevundimonas</taxon>
    </lineage>
</organism>
<protein>
    <submittedName>
        <fullName evidence="1">Uncharacterized protein</fullName>
    </submittedName>
</protein>
<accession>A0ABW0FUP0</accession>
<dbReference type="EMBL" id="JBHSLF010000017">
    <property type="protein sequence ID" value="MFC5344003.1"/>
    <property type="molecule type" value="Genomic_DNA"/>
</dbReference>
<sequence>MHLPFLIPRVDFLGSDGTLEALHPGGALGRLRRPVLLLARDLCAFQIFDSAALPRSRRRQAARLHAKLASPYLVGGAALVKAGGDFGIWWWDIDRLPQAVSDRFGGVLPAIRPETLAQPAANGWRVVRLRFGYEAQLWSQGALVASAWRRDRFDGPAWRAFTSLQRGVDAPDEPPTSQSLPVDYDGEAFSLARAEISRNQAIGAAAGGFAVAACAAAMFLLGQGIQLRDDAGRIGVEAAKMRADTPRAGVLQALEIDRRRLADYQRLEEATNPISAAGAAIGIVAYHDITPTAVEAGQDAITLTLPYAAVAIADQLIEEFEGSGYFYDVRPRTEPTSQSLIVEMKVREAAPPLSAAG</sequence>
<evidence type="ECO:0000313" key="2">
    <source>
        <dbReference type="Proteomes" id="UP001596152"/>
    </source>
</evidence>